<evidence type="ECO:0000313" key="1">
    <source>
        <dbReference type="EMBL" id="MBS2100541.1"/>
    </source>
</evidence>
<reference evidence="1 2" key="1">
    <citation type="journal article" date="2015" name="Int. J. Syst. Evol. Microbiol.">
        <title>Carboxylicivirga linearis sp. nov., isolated from a sea cucumber culture pond.</title>
        <authorList>
            <person name="Wang F.Q."/>
            <person name="Zhou Y.X."/>
            <person name="Lin X.Z."/>
            <person name="Chen G.J."/>
            <person name="Du Z.J."/>
        </authorList>
    </citation>
    <scope>NUCLEOTIDE SEQUENCE [LARGE SCALE GENOMIC DNA]</scope>
    <source>
        <strain evidence="1 2">FB218</strain>
    </source>
</reference>
<gene>
    <name evidence="1" type="ORF">KEM10_19810</name>
</gene>
<comment type="caution">
    <text evidence="1">The sequence shown here is derived from an EMBL/GenBank/DDBJ whole genome shotgun (WGS) entry which is preliminary data.</text>
</comment>
<protein>
    <recommendedName>
        <fullName evidence="3">Tetratricopeptide repeat protein</fullName>
    </recommendedName>
</protein>
<dbReference type="PROSITE" id="PS51257">
    <property type="entry name" value="PROKAR_LIPOPROTEIN"/>
    <property type="match status" value="1"/>
</dbReference>
<keyword evidence="2" id="KW-1185">Reference proteome</keyword>
<dbReference type="InterPro" id="IPR045921">
    <property type="entry name" value="DUF6340"/>
</dbReference>
<organism evidence="1 2">
    <name type="scientific">Carboxylicivirga linearis</name>
    <dbReference type="NCBI Taxonomy" id="1628157"/>
    <lineage>
        <taxon>Bacteria</taxon>
        <taxon>Pseudomonadati</taxon>
        <taxon>Bacteroidota</taxon>
        <taxon>Bacteroidia</taxon>
        <taxon>Marinilabiliales</taxon>
        <taxon>Marinilabiliaceae</taxon>
        <taxon>Carboxylicivirga</taxon>
    </lineage>
</organism>
<dbReference type="RefSeq" id="WP_212218591.1">
    <property type="nucleotide sequence ID" value="NZ_JAGUCO010000024.1"/>
</dbReference>
<proteinExistence type="predicted"/>
<evidence type="ECO:0000313" key="2">
    <source>
        <dbReference type="Proteomes" id="UP000708576"/>
    </source>
</evidence>
<dbReference type="Proteomes" id="UP000708576">
    <property type="component" value="Unassembled WGS sequence"/>
</dbReference>
<dbReference type="Pfam" id="PF19867">
    <property type="entry name" value="DUF6340"/>
    <property type="match status" value="1"/>
</dbReference>
<dbReference type="EMBL" id="JAGUCO010000024">
    <property type="protein sequence ID" value="MBS2100541.1"/>
    <property type="molecule type" value="Genomic_DNA"/>
</dbReference>
<sequence length="346" mass="40279">MLRYITFLFLIVVLMACSSKSPIISYEILRPAKHTVPPEIKSVVLINNSYPYKRKDIHIAIVDGLKQVLDTSVFEGYADSVLVSLNHSLQYKHFFDTVYIDTTHYKKNYSSNPLKELSGYQVESICDKYNADAVLSLEAYVYGTQLDVEKFPDIYYSTMAVHGFNYWRLYDVMESEPILSDMHKDTIYWHGEGGSIESSIFRFPDLQEANTEFAFYMGEEFSSLLVPEWERIERQLYIKGNSYFVAANDWLGKDNPDEARKLWNYIYENGKDLEKARAAHNIAVTLEREGDVENALMWSYKSYSLYNQMLQALYSDEKTDAQNYYVYLTHRKKEIKKLNEQVGGGE</sequence>
<evidence type="ECO:0008006" key="3">
    <source>
        <dbReference type="Google" id="ProtNLM"/>
    </source>
</evidence>
<accession>A0ABS5K1Y5</accession>
<name>A0ABS5K1Y5_9BACT</name>